<dbReference type="InterPro" id="IPR000259">
    <property type="entry name" value="Adhesion_dom_fimbrial"/>
</dbReference>
<dbReference type="AlphaFoldDB" id="A0A3S5AR53"/>
<dbReference type="PANTHER" id="PTHR33420">
    <property type="entry name" value="FIMBRIAL SUBUNIT ELFA-RELATED"/>
    <property type="match status" value="1"/>
</dbReference>
<evidence type="ECO:0000313" key="3">
    <source>
        <dbReference type="EMBL" id="VEI64417.1"/>
    </source>
</evidence>
<evidence type="ECO:0000259" key="2">
    <source>
        <dbReference type="Pfam" id="PF00419"/>
    </source>
</evidence>
<dbReference type="GO" id="GO:0043709">
    <property type="term" value="P:cell adhesion involved in single-species biofilm formation"/>
    <property type="evidence" value="ECO:0007669"/>
    <property type="project" value="TreeGrafter"/>
</dbReference>
<feature type="chain" id="PRO_5018756031" evidence="1">
    <location>
        <begin position="22"/>
        <end position="177"/>
    </location>
</feature>
<organism evidence="3 4">
    <name type="scientific">Serratia fonticola</name>
    <dbReference type="NCBI Taxonomy" id="47917"/>
    <lineage>
        <taxon>Bacteria</taxon>
        <taxon>Pseudomonadati</taxon>
        <taxon>Pseudomonadota</taxon>
        <taxon>Gammaproteobacteria</taxon>
        <taxon>Enterobacterales</taxon>
        <taxon>Yersiniaceae</taxon>
        <taxon>Serratia</taxon>
    </lineage>
</organism>
<dbReference type="SUPFAM" id="SSF49401">
    <property type="entry name" value="Bacterial adhesins"/>
    <property type="match status" value="1"/>
</dbReference>
<dbReference type="InterPro" id="IPR050263">
    <property type="entry name" value="Bact_Fimbrial_Adh_Pro"/>
</dbReference>
<name>A0A3S5AR53_SERFO</name>
<feature type="domain" description="Fimbrial-type adhesion" evidence="2">
    <location>
        <begin position="27"/>
        <end position="176"/>
    </location>
</feature>
<reference evidence="3 4" key="1">
    <citation type="submission" date="2018-12" db="EMBL/GenBank/DDBJ databases">
        <authorList>
            <consortium name="Pathogen Informatics"/>
        </authorList>
    </citation>
    <scope>NUCLEOTIDE SEQUENCE [LARGE SCALE GENOMIC DNA]</scope>
    <source>
        <strain evidence="3 4">NCTC13193</strain>
    </source>
</reference>
<keyword evidence="1" id="KW-0732">Signal</keyword>
<sequence>MKKIYQIFIFFFSQLCSAAYAEDVTVQINGAILAQSCNVKSSDLTKNVIFDDINPQELASLGSTTASTKVSIGLENCTGNITNMSYMFSGSGDDSNPSLLKVIGKPGTSSEGVATGLAIEILDMNKKSVPLNQKQAFGQQVTTSTYNFNFYLRYKSTSPTIGAGDASSLLYLDLYYE</sequence>
<feature type="signal peptide" evidence="1">
    <location>
        <begin position="1"/>
        <end position="21"/>
    </location>
</feature>
<evidence type="ECO:0000256" key="1">
    <source>
        <dbReference type="SAM" id="SignalP"/>
    </source>
</evidence>
<evidence type="ECO:0000313" key="4">
    <source>
        <dbReference type="Proteomes" id="UP000270487"/>
    </source>
</evidence>
<dbReference type="RefSeq" id="WP_141131238.1">
    <property type="nucleotide sequence ID" value="NZ_CAMFLQ010000029.1"/>
</dbReference>
<dbReference type="Proteomes" id="UP000270487">
    <property type="component" value="Chromosome"/>
</dbReference>
<proteinExistence type="predicted"/>
<dbReference type="GO" id="GO:0009289">
    <property type="term" value="C:pilus"/>
    <property type="evidence" value="ECO:0007669"/>
    <property type="project" value="InterPro"/>
</dbReference>
<protein>
    <submittedName>
        <fullName evidence="3">Type-1A pilin</fullName>
    </submittedName>
</protein>
<gene>
    <name evidence="3" type="primary">fimA_7</name>
    <name evidence="3" type="ORF">NCTC13193_01138</name>
</gene>
<accession>A0A3S5AR53</accession>
<dbReference type="PANTHER" id="PTHR33420:SF5">
    <property type="entry name" value="FIMBRIAL SUBUNIT"/>
    <property type="match status" value="1"/>
</dbReference>
<dbReference type="InterPro" id="IPR008966">
    <property type="entry name" value="Adhesion_dom_sf"/>
</dbReference>
<dbReference type="InterPro" id="IPR036937">
    <property type="entry name" value="Adhesion_dom_fimbrial_sf"/>
</dbReference>
<dbReference type="Gene3D" id="2.60.40.1090">
    <property type="entry name" value="Fimbrial-type adhesion domain"/>
    <property type="match status" value="1"/>
</dbReference>
<dbReference type="Pfam" id="PF00419">
    <property type="entry name" value="Fimbrial"/>
    <property type="match status" value="1"/>
</dbReference>
<dbReference type="EMBL" id="LR134492">
    <property type="protein sequence ID" value="VEI64417.1"/>
    <property type="molecule type" value="Genomic_DNA"/>
</dbReference>